<dbReference type="GO" id="GO:0016788">
    <property type="term" value="F:hydrolase activity, acting on ester bonds"/>
    <property type="evidence" value="ECO:0007669"/>
    <property type="project" value="UniProtKB-ARBA"/>
</dbReference>
<dbReference type="KEGG" id="gma:AciX8_1853"/>
<dbReference type="eggNOG" id="COG2755">
    <property type="taxonomic scope" value="Bacteria"/>
</dbReference>
<evidence type="ECO:0000313" key="2">
    <source>
        <dbReference type="Proteomes" id="UP000007113"/>
    </source>
</evidence>
<dbReference type="InterPro" id="IPR036514">
    <property type="entry name" value="SGNH_hydro_sf"/>
</dbReference>
<dbReference type="Proteomes" id="UP000007113">
    <property type="component" value="Chromosome"/>
</dbReference>
<evidence type="ECO:0000313" key="1">
    <source>
        <dbReference type="EMBL" id="AEU36189.1"/>
    </source>
</evidence>
<organism evidence="1 2">
    <name type="scientific">Granulicella mallensis (strain ATCC BAA-1857 / DSM 23137 / MP5ACTX8)</name>
    <dbReference type="NCBI Taxonomy" id="682795"/>
    <lineage>
        <taxon>Bacteria</taxon>
        <taxon>Pseudomonadati</taxon>
        <taxon>Acidobacteriota</taxon>
        <taxon>Terriglobia</taxon>
        <taxon>Terriglobales</taxon>
        <taxon>Acidobacteriaceae</taxon>
        <taxon>Granulicella</taxon>
    </lineage>
</organism>
<dbReference type="EMBL" id="CP003130">
    <property type="protein sequence ID" value="AEU36189.1"/>
    <property type="molecule type" value="Genomic_DNA"/>
</dbReference>
<dbReference type="HOGENOM" id="CLU_378898_0_0_0"/>
<proteinExistence type="predicted"/>
<dbReference type="RefSeq" id="WP_014265068.1">
    <property type="nucleotide sequence ID" value="NC_016631.1"/>
</dbReference>
<dbReference type="AlphaFoldDB" id="G8NRB1"/>
<protein>
    <submittedName>
        <fullName evidence="1">Uncharacterized protein</fullName>
    </submittedName>
</protein>
<dbReference type="Gene3D" id="3.40.50.1110">
    <property type="entry name" value="SGNH hydrolase"/>
    <property type="match status" value="1"/>
</dbReference>
<sequence length="731" mass="75973">MASLTATVGYTVVSASNLRDSSSAPITNATIYFTPVDNKGKPLSYKTGGVAPGPTTVYKVSAVVTNGAFQILLADPNLTTPINIGYAVRLIDNVTGNNLLGPGYGCVQWPTGLAFDFDTYEPDLAAQVTVQPGPIGPQGVVGPVGPQGIQGNVGPVGPTGPQGVPGIASLGALASLASKQPAGSSLLQLCNVAACTTNAFLNTGGVVTPNTSANVAVSDYIPITAGQQYISTDSLPSVQRISYFDQNFTWVVDDTTMHGADTAISAPSNANIAYMRITLANTHVIANPNSLMINYGTVLAPWQAYGTYPGSTIDAKDAAVATTAAAQLASGLGLATLPHAELGIWPNGRNLIDINNALAGCRNVVDGTINTTGVAASLRSSLLTPCAGLSFVSCAMQNGSPGNANFGHCFYKADGTFLSAIPTTTFAAGQAIPIPNNAVFMSLMWSPATGKVPYFAPCTSAGGIPPIINPYRGRPLTPLTNINVWFCGDSRLGQSSITNGFCAASGCNLAGLDARAGRAFSQIFEMYGNDPVNGTNQGFTSTVANPTTGQQAQTYHNSGTIGNTLAQDLATMEMVIIALGTNFDSPMGTYVDTSATASMCGYLRRAIEGYLQANPFARLILIAPQHNSFQTDVNVNAWNALETQIANDYGVPVLNEHATGQFSAFMATLPAGVSVGNVNTQQTYTIDGTHPTIWGGFYVEGPLWARFAQHYAYAKQPVTGAGANLYDWSTK</sequence>
<dbReference type="SUPFAM" id="SSF52266">
    <property type="entry name" value="SGNH hydrolase"/>
    <property type="match status" value="1"/>
</dbReference>
<dbReference type="STRING" id="682795.AciX8_1853"/>
<gene>
    <name evidence="1" type="ordered locus">AciX8_1853</name>
</gene>
<name>G8NRB1_GRAMM</name>
<keyword evidence="2" id="KW-1185">Reference proteome</keyword>
<reference evidence="1 2" key="1">
    <citation type="submission" date="2011-11" db="EMBL/GenBank/DDBJ databases">
        <title>Complete sequence of Granulicella mallensis MP5ACTX8.</title>
        <authorList>
            <consortium name="US DOE Joint Genome Institute"/>
            <person name="Lucas S."/>
            <person name="Copeland A."/>
            <person name="Lapidus A."/>
            <person name="Cheng J.-F."/>
            <person name="Goodwin L."/>
            <person name="Pitluck S."/>
            <person name="Peters L."/>
            <person name="Lu M."/>
            <person name="Detter J.C."/>
            <person name="Han C."/>
            <person name="Tapia R."/>
            <person name="Land M."/>
            <person name="Hauser L."/>
            <person name="Kyrpides N."/>
            <person name="Ivanova N."/>
            <person name="Mikhailova N."/>
            <person name="Pagani I."/>
            <person name="Rawat S."/>
            <person name="Mannisto M."/>
            <person name="Haggblom M."/>
            <person name="Woyke T."/>
        </authorList>
    </citation>
    <scope>NUCLEOTIDE SEQUENCE [LARGE SCALE GENOMIC DNA]</scope>
    <source>
        <strain evidence="2">ATCC BAA-1857 / DSM 23137 / MP5ACTX8</strain>
    </source>
</reference>
<accession>G8NRB1</accession>